<dbReference type="Gene3D" id="2.40.50.580">
    <property type="match status" value="1"/>
</dbReference>
<dbReference type="RefSeq" id="WP_006566347.1">
    <property type="nucleotide sequence ID" value="NZ_BAABZP010000001.1"/>
</dbReference>
<gene>
    <name evidence="1 4" type="primary">sfsA</name>
    <name evidence="4" type="ORF">ACLFYP115_00041</name>
</gene>
<accession>A0A6N2WPF8</accession>
<proteinExistence type="inferred from homology"/>
<dbReference type="CDD" id="cd22359">
    <property type="entry name" value="SfsA-like_bacterial"/>
    <property type="match status" value="1"/>
</dbReference>
<protein>
    <recommendedName>
        <fullName evidence="1">Sugar fermentation stimulation protein homolog</fullName>
    </recommendedName>
</protein>
<dbReference type="AlphaFoldDB" id="A0A6N2WPF8"/>
<sequence>MHYDHIISGTFLKRPNRFIAIVLVGGQEEEAHVKNTGRCRELLIPGARVYLQQHNDPKRKTKYSLIGVSKGNLMINMDSQAPNKAVGEWLKRGGIFPYIEEIRAEKKYGNSRFDFFVRGGELMAGTREAFVEVKGVTLEEDGTAWFPDAPTERGVKHIEELIHCVEEGYDAYIIFVIQMKGVHCFRPNDRTHRAFGDTLRKAADSGVHILALDCLVTKDTMEIDEKIPVIL</sequence>
<comment type="similarity">
    <text evidence="1">Belongs to the SfsA family.</text>
</comment>
<dbReference type="HAMAP" id="MF_00095">
    <property type="entry name" value="SfsA"/>
    <property type="match status" value="1"/>
</dbReference>
<dbReference type="Pfam" id="PF03749">
    <property type="entry name" value="SfsA"/>
    <property type="match status" value="1"/>
</dbReference>
<dbReference type="Gene3D" id="3.40.1350.60">
    <property type="match status" value="1"/>
</dbReference>
<evidence type="ECO:0000259" key="3">
    <source>
        <dbReference type="Pfam" id="PF17746"/>
    </source>
</evidence>
<dbReference type="EMBL" id="CACRSQ010000017">
    <property type="protein sequence ID" value="VYT44060.1"/>
    <property type="molecule type" value="Genomic_DNA"/>
</dbReference>
<dbReference type="PANTHER" id="PTHR30545:SF2">
    <property type="entry name" value="SUGAR FERMENTATION STIMULATION PROTEIN A"/>
    <property type="match status" value="1"/>
</dbReference>
<evidence type="ECO:0000313" key="4">
    <source>
        <dbReference type="EMBL" id="VYT44060.1"/>
    </source>
</evidence>
<dbReference type="InterPro" id="IPR040452">
    <property type="entry name" value="SfsA_C"/>
</dbReference>
<evidence type="ECO:0000259" key="2">
    <source>
        <dbReference type="Pfam" id="PF03749"/>
    </source>
</evidence>
<feature type="domain" description="SfsA N-terminal OB" evidence="3">
    <location>
        <begin position="12"/>
        <end position="76"/>
    </location>
</feature>
<feature type="domain" description="Sugar fermentation stimulation protein C-terminal" evidence="2">
    <location>
        <begin position="80"/>
        <end position="219"/>
    </location>
</feature>
<dbReference type="InterPro" id="IPR041465">
    <property type="entry name" value="SfsA_N"/>
</dbReference>
<reference evidence="4" key="1">
    <citation type="submission" date="2019-11" db="EMBL/GenBank/DDBJ databases">
        <authorList>
            <person name="Feng L."/>
        </authorList>
    </citation>
    <scope>NUCLEOTIDE SEQUENCE</scope>
    <source>
        <strain evidence="4">AcaccaeLFYP115</strain>
    </source>
</reference>
<dbReference type="GO" id="GO:0003677">
    <property type="term" value="F:DNA binding"/>
    <property type="evidence" value="ECO:0007669"/>
    <property type="project" value="InterPro"/>
</dbReference>
<name>A0A6N2WPF8_9FIRM</name>
<dbReference type="PANTHER" id="PTHR30545">
    <property type="entry name" value="SUGAR FERMENTATION STIMULATION PROTEIN A"/>
    <property type="match status" value="1"/>
</dbReference>
<dbReference type="InterPro" id="IPR005224">
    <property type="entry name" value="SfsA"/>
</dbReference>
<dbReference type="Pfam" id="PF17746">
    <property type="entry name" value="SfsA_N"/>
    <property type="match status" value="1"/>
</dbReference>
<dbReference type="NCBIfam" id="TIGR00230">
    <property type="entry name" value="sfsA"/>
    <property type="match status" value="1"/>
</dbReference>
<organism evidence="4">
    <name type="scientific">Anaerostipes caccae</name>
    <dbReference type="NCBI Taxonomy" id="105841"/>
    <lineage>
        <taxon>Bacteria</taxon>
        <taxon>Bacillati</taxon>
        <taxon>Bacillota</taxon>
        <taxon>Clostridia</taxon>
        <taxon>Lachnospirales</taxon>
        <taxon>Lachnospiraceae</taxon>
        <taxon>Anaerostipes</taxon>
    </lineage>
</organism>
<evidence type="ECO:0000256" key="1">
    <source>
        <dbReference type="HAMAP-Rule" id="MF_00095"/>
    </source>
</evidence>